<dbReference type="RefSeq" id="WP_201692625.1">
    <property type="nucleotide sequence ID" value="NZ_JAEQND010000014.1"/>
</dbReference>
<dbReference type="PROSITE" id="PS51257">
    <property type="entry name" value="PROKAR_LIPOPROTEIN"/>
    <property type="match status" value="1"/>
</dbReference>
<dbReference type="Pfam" id="PF12790">
    <property type="entry name" value="T6SS-SciN"/>
    <property type="match status" value="1"/>
</dbReference>
<keyword evidence="2" id="KW-0449">Lipoprotein</keyword>
<dbReference type="InterPro" id="IPR017734">
    <property type="entry name" value="T6SS_SciN"/>
</dbReference>
<dbReference type="NCBIfam" id="TIGR03352">
    <property type="entry name" value="VI_chp_3"/>
    <property type="match status" value="1"/>
</dbReference>
<dbReference type="PANTHER" id="PTHR37625">
    <property type="entry name" value="OUTER MEMBRANE LIPOPROTEIN-RELATED"/>
    <property type="match status" value="1"/>
</dbReference>
<evidence type="ECO:0000313" key="3">
    <source>
        <dbReference type="Proteomes" id="UP000622707"/>
    </source>
</evidence>
<comment type="caution">
    <text evidence="2">The sequence shown here is derived from an EMBL/GenBank/DDBJ whole genome shotgun (WGS) entry which is preliminary data.</text>
</comment>
<gene>
    <name evidence="2" type="primary">tssJ</name>
    <name evidence="2" type="ORF">JI746_23030</name>
</gene>
<dbReference type="PANTHER" id="PTHR37625:SF4">
    <property type="entry name" value="OUTER MEMBRANE LIPOPROTEIN"/>
    <property type="match status" value="1"/>
</dbReference>
<dbReference type="Proteomes" id="UP000622707">
    <property type="component" value="Unassembled WGS sequence"/>
</dbReference>
<evidence type="ECO:0000256" key="1">
    <source>
        <dbReference type="SAM" id="SignalP"/>
    </source>
</evidence>
<accession>A0ABS1JUM7</accession>
<proteinExistence type="predicted"/>
<dbReference type="Gene3D" id="2.60.40.4150">
    <property type="entry name" value="Type VI secretion system, lipoprotein SciN"/>
    <property type="match status" value="1"/>
</dbReference>
<keyword evidence="1" id="KW-0732">Signal</keyword>
<organism evidence="2 3">
    <name type="scientific">Ramlibacter alkalitolerans</name>
    <dbReference type="NCBI Taxonomy" id="2039631"/>
    <lineage>
        <taxon>Bacteria</taxon>
        <taxon>Pseudomonadati</taxon>
        <taxon>Pseudomonadota</taxon>
        <taxon>Betaproteobacteria</taxon>
        <taxon>Burkholderiales</taxon>
        <taxon>Comamonadaceae</taxon>
        <taxon>Ramlibacter</taxon>
    </lineage>
</organism>
<sequence>MKILAPSHAAAVLVALALVACASAPKPTQVAGTLQASEQVNPSTSQRPSPLLLRVYELKTAAAFNSADFMSLYQRDKAELGADLLAKEEFVLAPGESKKFAKTLAQETRFLGVVAAFRDVEHARWRSIVAVQPGRMHTLVIKADQLSVEAAMAASK</sequence>
<evidence type="ECO:0000313" key="2">
    <source>
        <dbReference type="EMBL" id="MBL0427999.1"/>
    </source>
</evidence>
<dbReference type="InterPro" id="IPR038706">
    <property type="entry name" value="Type_VI_SciN-like_sf"/>
</dbReference>
<reference evidence="2 3" key="1">
    <citation type="journal article" date="2017" name="Int. J. Syst. Evol. Microbiol.">
        <title>Ramlibacter alkalitolerans sp. nov., alkali-tolerant bacterium isolated from soil of ginseng.</title>
        <authorList>
            <person name="Lee D.H."/>
            <person name="Cha C.J."/>
        </authorList>
    </citation>
    <scope>NUCLEOTIDE SEQUENCE [LARGE SCALE GENOMIC DNA]</scope>
    <source>
        <strain evidence="2 3">KACC 19305</strain>
    </source>
</reference>
<feature type="signal peptide" evidence="1">
    <location>
        <begin position="1"/>
        <end position="22"/>
    </location>
</feature>
<dbReference type="EMBL" id="JAEQND010000014">
    <property type="protein sequence ID" value="MBL0427999.1"/>
    <property type="molecule type" value="Genomic_DNA"/>
</dbReference>
<protein>
    <submittedName>
        <fullName evidence="2">Type VI secretion system lipoprotein TssJ</fullName>
    </submittedName>
</protein>
<keyword evidence="3" id="KW-1185">Reference proteome</keyword>
<name>A0ABS1JUM7_9BURK</name>
<feature type="chain" id="PRO_5046857461" evidence="1">
    <location>
        <begin position="23"/>
        <end position="156"/>
    </location>
</feature>